<feature type="region of interest" description="Disordered" evidence="3">
    <location>
        <begin position="1"/>
        <end position="97"/>
    </location>
</feature>
<evidence type="ECO:0000256" key="1">
    <source>
        <dbReference type="ARBA" id="ARBA00008356"/>
    </source>
</evidence>
<evidence type="ECO:0000313" key="6">
    <source>
        <dbReference type="Proteomes" id="UP001603857"/>
    </source>
</evidence>
<dbReference type="Pfam" id="PF16679">
    <property type="entry name" value="CDT1_C"/>
    <property type="match status" value="1"/>
</dbReference>
<evidence type="ECO:0000256" key="2">
    <source>
        <dbReference type="ARBA" id="ARBA00023306"/>
    </source>
</evidence>
<feature type="compositionally biased region" description="Polar residues" evidence="3">
    <location>
        <begin position="1"/>
        <end position="24"/>
    </location>
</feature>
<dbReference type="FunFam" id="1.10.10.1420:FF:000003">
    <property type="entry name" value="CDT1-like protein a chloroplastic"/>
    <property type="match status" value="1"/>
</dbReference>
<feature type="compositionally biased region" description="Basic and acidic residues" evidence="3">
    <location>
        <begin position="52"/>
        <end position="66"/>
    </location>
</feature>
<dbReference type="PANTHER" id="PTHR28637">
    <property type="entry name" value="DNA REPLICATION FACTOR CDT1"/>
    <property type="match status" value="1"/>
</dbReference>
<dbReference type="InterPro" id="IPR045173">
    <property type="entry name" value="Cdt1"/>
</dbReference>
<dbReference type="Gene3D" id="1.10.10.1420">
    <property type="entry name" value="DNA replication factor Cdt1, C-terminal WH domain"/>
    <property type="match status" value="1"/>
</dbReference>
<dbReference type="EMBL" id="JBGMDY010000009">
    <property type="protein sequence ID" value="KAL2323450.1"/>
    <property type="molecule type" value="Genomic_DNA"/>
</dbReference>
<dbReference type="InterPro" id="IPR036390">
    <property type="entry name" value="WH_DNA-bd_sf"/>
</dbReference>
<dbReference type="InterPro" id="IPR038090">
    <property type="entry name" value="Cdt1_C_WH_dom_sf"/>
</dbReference>
<protein>
    <recommendedName>
        <fullName evidence="4">CDT1 Geminin-binding domain-containing protein</fullName>
    </recommendedName>
</protein>
<accession>A0ABD1LKG3</accession>
<dbReference type="InterPro" id="IPR032054">
    <property type="entry name" value="Cdt1_C"/>
</dbReference>
<evidence type="ECO:0000259" key="4">
    <source>
        <dbReference type="SMART" id="SM01075"/>
    </source>
</evidence>
<dbReference type="Pfam" id="PF08839">
    <property type="entry name" value="CDT1"/>
    <property type="match status" value="1"/>
</dbReference>
<dbReference type="Proteomes" id="UP001603857">
    <property type="component" value="Unassembled WGS sequence"/>
</dbReference>
<dbReference type="SUPFAM" id="SSF46785">
    <property type="entry name" value="Winged helix' DNA-binding domain"/>
    <property type="match status" value="1"/>
</dbReference>
<feature type="compositionally biased region" description="Polar residues" evidence="3">
    <location>
        <begin position="67"/>
        <end position="91"/>
    </location>
</feature>
<proteinExistence type="inferred from homology"/>
<dbReference type="SMART" id="SM01075">
    <property type="entry name" value="CDT1"/>
    <property type="match status" value="1"/>
</dbReference>
<evidence type="ECO:0000313" key="5">
    <source>
        <dbReference type="EMBL" id="KAL2323450.1"/>
    </source>
</evidence>
<keyword evidence="2" id="KW-0131">Cell cycle</keyword>
<dbReference type="AlphaFoldDB" id="A0ABD1LKG3"/>
<comment type="caution">
    <text evidence="5">The sequence shown here is derived from an EMBL/GenBank/DDBJ whole genome shotgun (WGS) entry which is preliminary data.</text>
</comment>
<name>A0ABD1LKG3_9FABA</name>
<dbReference type="PANTHER" id="PTHR28637:SF1">
    <property type="entry name" value="DNA REPLICATION FACTOR CDT1"/>
    <property type="match status" value="1"/>
</dbReference>
<reference evidence="5 6" key="1">
    <citation type="submission" date="2024-08" db="EMBL/GenBank/DDBJ databases">
        <title>Insights into the chromosomal genome structure of Flemingia macrophylla.</title>
        <authorList>
            <person name="Ding Y."/>
            <person name="Zhao Y."/>
            <person name="Bi W."/>
            <person name="Wu M."/>
            <person name="Zhao G."/>
            <person name="Gong Y."/>
            <person name="Li W."/>
            <person name="Zhang P."/>
        </authorList>
    </citation>
    <scope>NUCLEOTIDE SEQUENCE [LARGE SCALE GENOMIC DNA]</scope>
    <source>
        <strain evidence="5">DYQJB</strain>
        <tissue evidence="5">Leaf</tissue>
    </source>
</reference>
<feature type="domain" description="CDT1 Geminin-binding" evidence="4">
    <location>
        <begin position="102"/>
        <end position="227"/>
    </location>
</feature>
<feature type="region of interest" description="Disordered" evidence="3">
    <location>
        <begin position="411"/>
        <end position="448"/>
    </location>
</feature>
<gene>
    <name evidence="5" type="ORF">Fmac_027829</name>
</gene>
<feature type="compositionally biased region" description="Polar residues" evidence="3">
    <location>
        <begin position="439"/>
        <end position="448"/>
    </location>
</feature>
<dbReference type="InterPro" id="IPR014939">
    <property type="entry name" value="CDT1_Gemini-bd-like"/>
</dbReference>
<evidence type="ECO:0000256" key="3">
    <source>
        <dbReference type="SAM" id="MobiDB-lite"/>
    </source>
</evidence>
<organism evidence="5 6">
    <name type="scientific">Flemingia macrophylla</name>
    <dbReference type="NCBI Taxonomy" id="520843"/>
    <lineage>
        <taxon>Eukaryota</taxon>
        <taxon>Viridiplantae</taxon>
        <taxon>Streptophyta</taxon>
        <taxon>Embryophyta</taxon>
        <taxon>Tracheophyta</taxon>
        <taxon>Spermatophyta</taxon>
        <taxon>Magnoliopsida</taxon>
        <taxon>eudicotyledons</taxon>
        <taxon>Gunneridae</taxon>
        <taxon>Pentapetalae</taxon>
        <taxon>rosids</taxon>
        <taxon>fabids</taxon>
        <taxon>Fabales</taxon>
        <taxon>Fabaceae</taxon>
        <taxon>Papilionoideae</taxon>
        <taxon>50 kb inversion clade</taxon>
        <taxon>NPAAA clade</taxon>
        <taxon>indigoferoid/millettioid clade</taxon>
        <taxon>Phaseoleae</taxon>
        <taxon>Flemingia</taxon>
    </lineage>
</organism>
<comment type="similarity">
    <text evidence="1">Belongs to the Cdt1 family.</text>
</comment>
<keyword evidence="6" id="KW-1185">Reference proteome</keyword>
<sequence>MKKKSSVASPSSTKKPNLRSSTGPDSIHFSAKTPEKPPQRTRNRGVALSVSEIKRVGKELQDRKQQCSETTSSQTKSSVRRQISLWPSSSGEPKITVDEPKLPQKYEILGEFFHHLDSLILIFRLKRWTPSFKKISSRIESLADRRFTMGHLAQLKFVLPEAIILKKILVHDERTSCMEADIHISIDPKAVGSDERVPLRKLFWTRLRDFWESHPEGDEIPEEALPEPFNRPKEDSLLDKLKTSLPTKMSSCMPYNVIVNKAESADNDDNVSVPVETSVEFPNEHLVAPSDMPPSFRPWFSQKLKLDGADDVNQKCPLDLLQPVAFPVSESSLKESEPFKDIKYHMETSPAKLPSEAASTESCPTICASQESSGVSSATPTKDKSLKSIDALGTPVKLVSTPIRLMSATPALRPSKRPYMSPDDNTTSSLNKLARRPPSSRSLKFNTPVKQKEVVSEHNAGDLPFDDDVFDILPENLIQSIREKERMTMEERDPAISQARRRAKNITRLPNLFDMIRLLLRQRSCITKTELVSKIISGHCDITDRSEVEEQLSLLLELAPEWISEKLASSGDLLVMINKMASPETIRASLEAAK</sequence>